<evidence type="ECO:0008006" key="8">
    <source>
        <dbReference type="Google" id="ProtNLM"/>
    </source>
</evidence>
<dbReference type="GO" id="GO:0016891">
    <property type="term" value="F:RNA endonuclease activity producing 5'-phosphomonoesters, hydrolytic mechanism"/>
    <property type="evidence" value="ECO:0007669"/>
    <property type="project" value="TreeGrafter"/>
</dbReference>
<dbReference type="InterPro" id="IPR007581">
    <property type="entry name" value="Endonuclease-V"/>
</dbReference>
<evidence type="ECO:0000256" key="1">
    <source>
        <dbReference type="ARBA" id="ARBA00004496"/>
    </source>
</evidence>
<name>A0A9Q0F8G5_9ROSI</name>
<evidence type="ECO:0000256" key="4">
    <source>
        <dbReference type="ARBA" id="ARBA00022759"/>
    </source>
</evidence>
<accession>A0A9Q0F8G5</accession>
<keyword evidence="3" id="KW-0540">Nuclease</keyword>
<reference evidence="6" key="2">
    <citation type="journal article" date="2023" name="Plants (Basel)">
        <title>Annotation of the Turnera subulata (Passifloraceae) Draft Genome Reveals the S-Locus Evolved after the Divergence of Turneroideae from Passifloroideae in a Stepwise Manner.</title>
        <authorList>
            <person name="Henning P.M."/>
            <person name="Roalson E.H."/>
            <person name="Mir W."/>
            <person name="McCubbin A.G."/>
            <person name="Shore J.S."/>
        </authorList>
    </citation>
    <scope>NUCLEOTIDE SEQUENCE</scope>
    <source>
        <strain evidence="6">F60SS</strain>
    </source>
</reference>
<evidence type="ECO:0000313" key="7">
    <source>
        <dbReference type="Proteomes" id="UP001141552"/>
    </source>
</evidence>
<dbReference type="CDD" id="cd06559">
    <property type="entry name" value="Endonuclease_V"/>
    <property type="match status" value="1"/>
</dbReference>
<evidence type="ECO:0000256" key="5">
    <source>
        <dbReference type="ARBA" id="ARBA00022801"/>
    </source>
</evidence>
<dbReference type="PANTHER" id="PTHR28511">
    <property type="entry name" value="ENDONUCLEASE V"/>
    <property type="match status" value="1"/>
</dbReference>
<dbReference type="GO" id="GO:0003727">
    <property type="term" value="F:single-stranded RNA binding"/>
    <property type="evidence" value="ECO:0007669"/>
    <property type="project" value="TreeGrafter"/>
</dbReference>
<dbReference type="EMBL" id="JAKUCV010006735">
    <property type="protein sequence ID" value="KAJ4826145.1"/>
    <property type="molecule type" value="Genomic_DNA"/>
</dbReference>
<proteinExistence type="predicted"/>
<reference evidence="6" key="1">
    <citation type="submission" date="2022-02" db="EMBL/GenBank/DDBJ databases">
        <authorList>
            <person name="Henning P.M."/>
            <person name="McCubbin A.G."/>
            <person name="Shore J.S."/>
        </authorList>
    </citation>
    <scope>NUCLEOTIDE SEQUENCE</scope>
    <source>
        <strain evidence="6">F60SS</strain>
        <tissue evidence="6">Leaves</tissue>
    </source>
</reference>
<dbReference type="Gene3D" id="3.30.2170.10">
    <property type="entry name" value="archaeoglobus fulgidus dsm 4304 superfamily"/>
    <property type="match status" value="1"/>
</dbReference>
<dbReference type="PANTHER" id="PTHR28511:SF1">
    <property type="entry name" value="ENDONUCLEASE V"/>
    <property type="match status" value="1"/>
</dbReference>
<comment type="caution">
    <text evidence="6">The sequence shown here is derived from an EMBL/GenBank/DDBJ whole genome shotgun (WGS) entry which is preliminary data.</text>
</comment>
<dbReference type="Proteomes" id="UP001141552">
    <property type="component" value="Unassembled WGS sequence"/>
</dbReference>
<keyword evidence="5" id="KW-0378">Hydrolase</keyword>
<dbReference type="GO" id="GO:0005730">
    <property type="term" value="C:nucleolus"/>
    <property type="evidence" value="ECO:0007669"/>
    <property type="project" value="TreeGrafter"/>
</dbReference>
<keyword evidence="2" id="KW-0963">Cytoplasm</keyword>
<protein>
    <recommendedName>
        <fullName evidence="8">Endonuclease V</fullName>
    </recommendedName>
</protein>
<dbReference type="OrthoDB" id="27563at2759"/>
<dbReference type="GO" id="GO:0005737">
    <property type="term" value="C:cytoplasm"/>
    <property type="evidence" value="ECO:0007669"/>
    <property type="project" value="UniProtKB-SubCell"/>
</dbReference>
<dbReference type="GO" id="GO:0006281">
    <property type="term" value="P:DNA repair"/>
    <property type="evidence" value="ECO:0007669"/>
    <property type="project" value="InterPro"/>
</dbReference>
<comment type="subcellular location">
    <subcellularLocation>
        <location evidence="1">Cytoplasm</location>
    </subcellularLocation>
</comment>
<sequence length="273" mass="29952">MYGGEEEDTTSASTSTSDTTQDWITIQDSLKKRLITEDDFAWKLPQHGIKSSSSVTFAEQEEVLKYVGGVDVSYSKEEPSVAFAILVVLDVESLQVVYHDFSLVTPTVPYIPGFLAFREAPILLQLLEKMKDSSSSFYPQVSPLLVPLLGFGLACHLGVLADLPTIGIGKNLHHVDGLTHTGLRQLIESKENSGEDFVTLIGRSGFIWGAAMRSTEGSVKPIFISIGHRVSLGTAIKVVKLTCKYRVPEPIRQVRLLASEILKLNSIFNGLSR</sequence>
<dbReference type="Pfam" id="PF04493">
    <property type="entry name" value="Endonuclease_5"/>
    <property type="match status" value="1"/>
</dbReference>
<evidence type="ECO:0000256" key="3">
    <source>
        <dbReference type="ARBA" id="ARBA00022722"/>
    </source>
</evidence>
<evidence type="ECO:0000313" key="6">
    <source>
        <dbReference type="EMBL" id="KAJ4826145.1"/>
    </source>
</evidence>
<organism evidence="6 7">
    <name type="scientific">Turnera subulata</name>
    <dbReference type="NCBI Taxonomy" id="218843"/>
    <lineage>
        <taxon>Eukaryota</taxon>
        <taxon>Viridiplantae</taxon>
        <taxon>Streptophyta</taxon>
        <taxon>Embryophyta</taxon>
        <taxon>Tracheophyta</taxon>
        <taxon>Spermatophyta</taxon>
        <taxon>Magnoliopsida</taxon>
        <taxon>eudicotyledons</taxon>
        <taxon>Gunneridae</taxon>
        <taxon>Pentapetalae</taxon>
        <taxon>rosids</taxon>
        <taxon>fabids</taxon>
        <taxon>Malpighiales</taxon>
        <taxon>Passifloraceae</taxon>
        <taxon>Turnera</taxon>
    </lineage>
</organism>
<evidence type="ECO:0000256" key="2">
    <source>
        <dbReference type="ARBA" id="ARBA00022490"/>
    </source>
</evidence>
<keyword evidence="7" id="KW-1185">Reference proteome</keyword>
<keyword evidence="4" id="KW-0255">Endonuclease</keyword>
<dbReference type="AlphaFoldDB" id="A0A9Q0F8G5"/>
<gene>
    <name evidence="6" type="ORF">Tsubulata_030552</name>
</gene>